<organism evidence="1 2">
    <name type="scientific">Aquilegia coerulea</name>
    <name type="common">Rocky mountain columbine</name>
    <dbReference type="NCBI Taxonomy" id="218851"/>
    <lineage>
        <taxon>Eukaryota</taxon>
        <taxon>Viridiplantae</taxon>
        <taxon>Streptophyta</taxon>
        <taxon>Embryophyta</taxon>
        <taxon>Tracheophyta</taxon>
        <taxon>Spermatophyta</taxon>
        <taxon>Magnoliopsida</taxon>
        <taxon>Ranunculales</taxon>
        <taxon>Ranunculaceae</taxon>
        <taxon>Thalictroideae</taxon>
        <taxon>Aquilegia</taxon>
    </lineage>
</organism>
<dbReference type="EMBL" id="KZ305028">
    <property type="protein sequence ID" value="PIA51772.1"/>
    <property type="molecule type" value="Genomic_DNA"/>
</dbReference>
<protein>
    <submittedName>
        <fullName evidence="1">Uncharacterized protein</fullName>
    </submittedName>
</protein>
<evidence type="ECO:0000313" key="1">
    <source>
        <dbReference type="EMBL" id="PIA51772.1"/>
    </source>
</evidence>
<accession>A0A2G5E7P4</accession>
<dbReference type="AlphaFoldDB" id="A0A2G5E7P4"/>
<reference evidence="1 2" key="1">
    <citation type="submission" date="2017-09" db="EMBL/GenBank/DDBJ databases">
        <title>WGS assembly of Aquilegia coerulea Goldsmith.</title>
        <authorList>
            <person name="Hodges S."/>
            <person name="Kramer E."/>
            <person name="Nordborg M."/>
            <person name="Tomkins J."/>
            <person name="Borevitz J."/>
            <person name="Derieg N."/>
            <person name="Yan J."/>
            <person name="Mihaltcheva S."/>
            <person name="Hayes R.D."/>
            <person name="Rokhsar D."/>
        </authorList>
    </citation>
    <scope>NUCLEOTIDE SEQUENCE [LARGE SCALE GENOMIC DNA]</scope>
    <source>
        <strain evidence="2">cv. Goldsmith</strain>
    </source>
</reference>
<proteinExistence type="predicted"/>
<sequence>MQTKKKKLKARIYGATHIKFTMQRKKHLPNKTSNFKWMTPRPHCLNIDCDLKANYWSTITSGENLQNIYILDEFTGKFGKTEQFTGK</sequence>
<evidence type="ECO:0000313" key="2">
    <source>
        <dbReference type="Proteomes" id="UP000230069"/>
    </source>
</evidence>
<dbReference type="Proteomes" id="UP000230069">
    <property type="component" value="Unassembled WGS sequence"/>
</dbReference>
<dbReference type="InParanoid" id="A0A2G5E7P4"/>
<keyword evidence="2" id="KW-1185">Reference proteome</keyword>
<gene>
    <name evidence="1" type="ORF">AQUCO_01100565v1</name>
</gene>
<name>A0A2G5E7P4_AQUCA</name>